<evidence type="ECO:0000313" key="1">
    <source>
        <dbReference type="EMBL" id="MFC6591689.1"/>
    </source>
</evidence>
<protein>
    <submittedName>
        <fullName evidence="1">Terminase small subunit</fullName>
    </submittedName>
</protein>
<dbReference type="Gene3D" id="1.10.10.1400">
    <property type="entry name" value="Terminase, small subunit, N-terminal DNA-binding domain, HTH motif"/>
    <property type="match status" value="1"/>
</dbReference>
<name>A0ABW1YBW7_9DEIO</name>
<gene>
    <name evidence="1" type="ORF">ACFP81_06465</name>
</gene>
<dbReference type="EMBL" id="JBHSWD010000001">
    <property type="protein sequence ID" value="MFC6591689.1"/>
    <property type="molecule type" value="Genomic_DNA"/>
</dbReference>
<evidence type="ECO:0000313" key="2">
    <source>
        <dbReference type="Proteomes" id="UP001596297"/>
    </source>
</evidence>
<organism evidence="1 2">
    <name type="scientific">Deinococcus lacus</name>
    <dbReference type="NCBI Taxonomy" id="392561"/>
    <lineage>
        <taxon>Bacteria</taxon>
        <taxon>Thermotogati</taxon>
        <taxon>Deinococcota</taxon>
        <taxon>Deinococci</taxon>
        <taxon>Deinococcales</taxon>
        <taxon>Deinococcaceae</taxon>
        <taxon>Deinococcus</taxon>
    </lineage>
</organism>
<sequence length="231" mass="25742">MPNATQQPTAAELGAALRPKHRQFADLYLTNGLHAQAAAQALGYRNPFEAYRLLDREDVTAYVRARLDESGFTADQIQARLEYFAAGDMRDFVQVDEVPRSYWRAAAHHPKVQKRAKQDGCEIDELPDETLEEMFGADGVAYTSAGARMVWEATATTTLDIDWARAQQANALGRLKKVKSGQFGIEFELHDPVRALELLGKRQGMFTENVNHSGNLDLGVKYIVGVSEDEL</sequence>
<keyword evidence="2" id="KW-1185">Reference proteome</keyword>
<accession>A0ABW1YBW7</accession>
<reference evidence="2" key="1">
    <citation type="journal article" date="2019" name="Int. J. Syst. Evol. Microbiol.">
        <title>The Global Catalogue of Microorganisms (GCM) 10K type strain sequencing project: providing services to taxonomists for standard genome sequencing and annotation.</title>
        <authorList>
            <consortium name="The Broad Institute Genomics Platform"/>
            <consortium name="The Broad Institute Genome Sequencing Center for Infectious Disease"/>
            <person name="Wu L."/>
            <person name="Ma J."/>
        </authorList>
    </citation>
    <scope>NUCLEOTIDE SEQUENCE [LARGE SCALE GENOMIC DNA]</scope>
    <source>
        <strain evidence="2">CGMCC 1.15772</strain>
    </source>
</reference>
<comment type="caution">
    <text evidence="1">The sequence shown here is derived from an EMBL/GenBank/DDBJ whole genome shotgun (WGS) entry which is preliminary data.</text>
</comment>
<proteinExistence type="predicted"/>
<dbReference type="RefSeq" id="WP_380082695.1">
    <property type="nucleotide sequence ID" value="NZ_JBHSWD010000001.1"/>
</dbReference>
<dbReference type="InterPro" id="IPR038713">
    <property type="entry name" value="Terminase_Gp1_N_sf"/>
</dbReference>
<dbReference type="Proteomes" id="UP001596297">
    <property type="component" value="Unassembled WGS sequence"/>
</dbReference>
<dbReference type="Pfam" id="PF03592">
    <property type="entry name" value="Terminase_2"/>
    <property type="match status" value="1"/>
</dbReference>
<dbReference type="InterPro" id="IPR005335">
    <property type="entry name" value="Terminase_ssu"/>
</dbReference>